<comment type="caution">
    <text evidence="2">The sequence shown here is derived from an EMBL/GenBank/DDBJ whole genome shotgun (WGS) entry which is preliminary data.</text>
</comment>
<name>A0A6B3RSW1_9RHOB</name>
<keyword evidence="3" id="KW-1185">Reference proteome</keyword>
<dbReference type="InterPro" id="IPR029058">
    <property type="entry name" value="AB_hydrolase_fold"/>
</dbReference>
<dbReference type="Proteomes" id="UP000481421">
    <property type="component" value="Unassembled WGS sequence"/>
</dbReference>
<evidence type="ECO:0000259" key="1">
    <source>
        <dbReference type="Pfam" id="PF00561"/>
    </source>
</evidence>
<protein>
    <submittedName>
        <fullName evidence="2">Alpha/beta fold hydrolase</fullName>
    </submittedName>
</protein>
<reference evidence="2 3" key="1">
    <citation type="submission" date="2020-02" db="EMBL/GenBank/DDBJ databases">
        <title>Rhodobacter algicola sp. nov., isolated from microalga culture.</title>
        <authorList>
            <person name="Park C.-Y."/>
        </authorList>
    </citation>
    <scope>NUCLEOTIDE SEQUENCE [LARGE SCALE GENOMIC DNA]</scope>
    <source>
        <strain evidence="2 3">ETT8</strain>
    </source>
</reference>
<dbReference type="EMBL" id="JAAIKE010000014">
    <property type="protein sequence ID" value="NEX48621.1"/>
    <property type="molecule type" value="Genomic_DNA"/>
</dbReference>
<proteinExistence type="predicted"/>
<dbReference type="AlphaFoldDB" id="A0A6B3RSW1"/>
<dbReference type="Pfam" id="PF00561">
    <property type="entry name" value="Abhydrolase_1"/>
    <property type="match status" value="1"/>
</dbReference>
<dbReference type="InterPro" id="IPR000073">
    <property type="entry name" value="AB_hydrolase_1"/>
</dbReference>
<organism evidence="2 3">
    <name type="scientific">Pseudotabrizicola algicola</name>
    <dbReference type="NCBI Taxonomy" id="2709381"/>
    <lineage>
        <taxon>Bacteria</taxon>
        <taxon>Pseudomonadati</taxon>
        <taxon>Pseudomonadota</taxon>
        <taxon>Alphaproteobacteria</taxon>
        <taxon>Rhodobacterales</taxon>
        <taxon>Paracoccaceae</taxon>
        <taxon>Pseudotabrizicola</taxon>
    </lineage>
</organism>
<dbReference type="PANTHER" id="PTHR43194:SF2">
    <property type="entry name" value="PEROXISOMAL MEMBRANE PROTEIN LPX1"/>
    <property type="match status" value="1"/>
</dbReference>
<dbReference type="PANTHER" id="PTHR43194">
    <property type="entry name" value="HYDROLASE ALPHA/BETA FOLD FAMILY"/>
    <property type="match status" value="1"/>
</dbReference>
<sequence length="263" mass="28613">MVWRTGGTGEPVVLLHGGAGSWTHWVRNMGTLARHHHVLVPDMPGFGGSDRVGLKDNIDPLAWALIQGIERLIGHQPFHLVGFSFGGLVAARIAALAKDRVRRLILVGASGFGLPTSLRLSLQSWRGLSEADQAAAHAHNLRVLMLTGKITVKTIRLQAANAQLARLNSRPWSNQPILRDTLADLKMPLGAIWGTSDAILNSDLEYRINILRRCDPACPVALIKGAGHWVAYDAPIRFTKALLPMLTSPFPPVTRPAVRSSLQ</sequence>
<keyword evidence="2" id="KW-0378">Hydrolase</keyword>
<evidence type="ECO:0000313" key="2">
    <source>
        <dbReference type="EMBL" id="NEX48621.1"/>
    </source>
</evidence>
<dbReference type="RefSeq" id="WP_240335671.1">
    <property type="nucleotide sequence ID" value="NZ_JAAIKE010000014.1"/>
</dbReference>
<gene>
    <name evidence="2" type="ORF">G3572_20700</name>
</gene>
<dbReference type="SUPFAM" id="SSF53474">
    <property type="entry name" value="alpha/beta-Hydrolases"/>
    <property type="match status" value="1"/>
</dbReference>
<dbReference type="GO" id="GO:0016787">
    <property type="term" value="F:hydrolase activity"/>
    <property type="evidence" value="ECO:0007669"/>
    <property type="project" value="UniProtKB-KW"/>
</dbReference>
<dbReference type="InterPro" id="IPR050228">
    <property type="entry name" value="Carboxylesterase_BioH"/>
</dbReference>
<dbReference type="PRINTS" id="PR00111">
    <property type="entry name" value="ABHYDROLASE"/>
</dbReference>
<evidence type="ECO:0000313" key="3">
    <source>
        <dbReference type="Proteomes" id="UP000481421"/>
    </source>
</evidence>
<dbReference type="Gene3D" id="3.40.50.1820">
    <property type="entry name" value="alpha/beta hydrolase"/>
    <property type="match status" value="1"/>
</dbReference>
<feature type="domain" description="AB hydrolase-1" evidence="1">
    <location>
        <begin position="11"/>
        <end position="178"/>
    </location>
</feature>
<accession>A0A6B3RSW1</accession>